<organism evidence="8 9">
    <name type="scientific">Neodothiora populina</name>
    <dbReference type="NCBI Taxonomy" id="2781224"/>
    <lineage>
        <taxon>Eukaryota</taxon>
        <taxon>Fungi</taxon>
        <taxon>Dikarya</taxon>
        <taxon>Ascomycota</taxon>
        <taxon>Pezizomycotina</taxon>
        <taxon>Dothideomycetes</taxon>
        <taxon>Dothideomycetidae</taxon>
        <taxon>Dothideales</taxon>
        <taxon>Dothioraceae</taxon>
        <taxon>Neodothiora</taxon>
    </lineage>
</organism>
<feature type="transmembrane region" description="Helical" evidence="6">
    <location>
        <begin position="115"/>
        <end position="135"/>
    </location>
</feature>
<dbReference type="SUPFAM" id="SSF103473">
    <property type="entry name" value="MFS general substrate transporter"/>
    <property type="match status" value="1"/>
</dbReference>
<dbReference type="EMBL" id="JBFMKM010000010">
    <property type="protein sequence ID" value="KAL1303065.1"/>
    <property type="molecule type" value="Genomic_DNA"/>
</dbReference>
<comment type="caution">
    <text evidence="8">The sequence shown here is derived from an EMBL/GenBank/DDBJ whole genome shotgun (WGS) entry which is preliminary data.</text>
</comment>
<proteinExistence type="predicted"/>
<feature type="domain" description="Major facilitator superfamily (MFS) profile" evidence="7">
    <location>
        <begin position="43"/>
        <end position="476"/>
    </location>
</feature>
<sequence>MDKSLDVNHIEDTQVISVKEEGFSTEYDAKLHASLRRKIDRRLLPLFCWLYLLNYLDRSNIGNAKILNQETNDSFLQSTGMNASDFSITVTLFSISYFLFEIPSNWVLKRYVRPSIWLAALMGGWGILTLGFAFVKSYVPVVVVRFFIGVFEAGFFPGMIYVVTFWYREEERAMRIAVISASGSLAGAFGGSIAYGVSHMNGKAGLKGWEWLFIIEGVLTILCIALVVMYSPDYPSTAKWLTTEEREVAQQRVDEQNAGFTREPATPAEIKETFGLRMVLHYATYFTNVVVYQGLVYFCPSIVAGLGYNSIIAQLMTIPPWAVSYVVALVLARIADKYNCRGYCTAVAAFVSGIAFLASYLLPAHAYGARYACLMVAFCGVFPSCNPLIAWVSCNSPSPRTVGYALAANNSMSGLASIVGVWMWRSSQAKQGYPTGNLVSCICSFITGALALVLRWQYGCMNRKNAPDSNARVWAY</sequence>
<dbReference type="InterPro" id="IPR020846">
    <property type="entry name" value="MFS_dom"/>
</dbReference>
<feature type="transmembrane region" description="Helical" evidence="6">
    <location>
        <begin position="311"/>
        <end position="331"/>
    </location>
</feature>
<dbReference type="RefSeq" id="XP_069199340.1">
    <property type="nucleotide sequence ID" value="XM_069346475.1"/>
</dbReference>
<evidence type="ECO:0000256" key="4">
    <source>
        <dbReference type="ARBA" id="ARBA00022989"/>
    </source>
</evidence>
<dbReference type="Proteomes" id="UP001562354">
    <property type="component" value="Unassembled WGS sequence"/>
</dbReference>
<evidence type="ECO:0000256" key="6">
    <source>
        <dbReference type="SAM" id="Phobius"/>
    </source>
</evidence>
<dbReference type="Pfam" id="PF07690">
    <property type="entry name" value="MFS_1"/>
    <property type="match status" value="1"/>
</dbReference>
<feature type="transmembrane region" description="Helical" evidence="6">
    <location>
        <begin position="436"/>
        <end position="454"/>
    </location>
</feature>
<evidence type="ECO:0000256" key="3">
    <source>
        <dbReference type="ARBA" id="ARBA00022692"/>
    </source>
</evidence>
<feature type="transmembrane region" description="Helical" evidence="6">
    <location>
        <begin position="404"/>
        <end position="424"/>
    </location>
</feature>
<keyword evidence="4 6" id="KW-1133">Transmembrane helix</keyword>
<evidence type="ECO:0000313" key="8">
    <source>
        <dbReference type="EMBL" id="KAL1303065.1"/>
    </source>
</evidence>
<feature type="transmembrane region" description="Helical" evidence="6">
    <location>
        <begin position="86"/>
        <end position="108"/>
    </location>
</feature>
<comment type="subcellular location">
    <subcellularLocation>
        <location evidence="1">Membrane</location>
        <topology evidence="1">Multi-pass membrane protein</topology>
    </subcellularLocation>
</comment>
<keyword evidence="9" id="KW-1185">Reference proteome</keyword>
<dbReference type="GeneID" id="95980209"/>
<keyword evidence="3 6" id="KW-0812">Transmembrane</keyword>
<gene>
    <name evidence="8" type="ORF">AAFC00_006510</name>
</gene>
<dbReference type="InterPro" id="IPR011701">
    <property type="entry name" value="MFS"/>
</dbReference>
<feature type="transmembrane region" description="Helical" evidence="6">
    <location>
        <begin position="141"/>
        <end position="164"/>
    </location>
</feature>
<evidence type="ECO:0000256" key="2">
    <source>
        <dbReference type="ARBA" id="ARBA00022448"/>
    </source>
</evidence>
<keyword evidence="2" id="KW-0813">Transport</keyword>
<feature type="transmembrane region" description="Helical" evidence="6">
    <location>
        <begin position="209"/>
        <end position="230"/>
    </location>
</feature>
<dbReference type="PANTHER" id="PTHR43791:SF49">
    <property type="entry name" value="TRANSPORTER, PUTATIVE (AFU_ORTHOLOGUE AFUA_4G04250)-RELATED"/>
    <property type="match status" value="1"/>
</dbReference>
<evidence type="ECO:0000256" key="1">
    <source>
        <dbReference type="ARBA" id="ARBA00004141"/>
    </source>
</evidence>
<evidence type="ECO:0000256" key="5">
    <source>
        <dbReference type="ARBA" id="ARBA00023136"/>
    </source>
</evidence>
<feature type="transmembrane region" description="Helical" evidence="6">
    <location>
        <begin position="176"/>
        <end position="197"/>
    </location>
</feature>
<evidence type="ECO:0000259" key="7">
    <source>
        <dbReference type="PROSITE" id="PS50850"/>
    </source>
</evidence>
<accession>A0ABR3PAG5</accession>
<feature type="transmembrane region" description="Helical" evidence="6">
    <location>
        <begin position="368"/>
        <end position="392"/>
    </location>
</feature>
<feature type="transmembrane region" description="Helical" evidence="6">
    <location>
        <begin position="285"/>
        <end position="305"/>
    </location>
</feature>
<reference evidence="8 9" key="1">
    <citation type="submission" date="2024-07" db="EMBL/GenBank/DDBJ databases">
        <title>Draft sequence of the Neodothiora populina.</title>
        <authorList>
            <person name="Drown D.D."/>
            <person name="Schuette U.S."/>
            <person name="Buechlein A.B."/>
            <person name="Rusch D.R."/>
            <person name="Winton L.W."/>
            <person name="Adams G.A."/>
        </authorList>
    </citation>
    <scope>NUCLEOTIDE SEQUENCE [LARGE SCALE GENOMIC DNA]</scope>
    <source>
        <strain evidence="8 9">CPC 39397</strain>
    </source>
</reference>
<keyword evidence="5 6" id="KW-0472">Membrane</keyword>
<dbReference type="PANTHER" id="PTHR43791">
    <property type="entry name" value="PERMEASE-RELATED"/>
    <property type="match status" value="1"/>
</dbReference>
<dbReference type="PROSITE" id="PS50850">
    <property type="entry name" value="MFS"/>
    <property type="match status" value="1"/>
</dbReference>
<evidence type="ECO:0000313" key="9">
    <source>
        <dbReference type="Proteomes" id="UP001562354"/>
    </source>
</evidence>
<feature type="transmembrane region" description="Helical" evidence="6">
    <location>
        <begin position="343"/>
        <end position="362"/>
    </location>
</feature>
<protein>
    <recommendedName>
        <fullName evidence="7">Major facilitator superfamily (MFS) profile domain-containing protein</fullName>
    </recommendedName>
</protein>
<dbReference type="Gene3D" id="1.20.1250.20">
    <property type="entry name" value="MFS general substrate transporter like domains"/>
    <property type="match status" value="2"/>
</dbReference>
<dbReference type="InterPro" id="IPR036259">
    <property type="entry name" value="MFS_trans_sf"/>
</dbReference>
<name>A0ABR3PAG5_9PEZI</name>